<keyword evidence="1" id="KW-0175">Coiled coil</keyword>
<feature type="compositionally biased region" description="Acidic residues" evidence="2">
    <location>
        <begin position="484"/>
        <end position="498"/>
    </location>
</feature>
<accession>A0AAV7ZMT3</accession>
<feature type="compositionally biased region" description="Low complexity" evidence="2">
    <location>
        <begin position="285"/>
        <end position="300"/>
    </location>
</feature>
<dbReference type="EMBL" id="JANTQA010000026">
    <property type="protein sequence ID" value="KAJ3442903.1"/>
    <property type="molecule type" value="Genomic_DNA"/>
</dbReference>
<feature type="compositionally biased region" description="Basic and acidic residues" evidence="2">
    <location>
        <begin position="301"/>
        <end position="310"/>
    </location>
</feature>
<organism evidence="3 4">
    <name type="scientific">Anaeramoeba flamelloides</name>
    <dbReference type="NCBI Taxonomy" id="1746091"/>
    <lineage>
        <taxon>Eukaryota</taxon>
        <taxon>Metamonada</taxon>
        <taxon>Anaeramoebidae</taxon>
        <taxon>Anaeramoeba</taxon>
    </lineage>
</organism>
<feature type="region of interest" description="Disordered" evidence="2">
    <location>
        <begin position="281"/>
        <end position="314"/>
    </location>
</feature>
<dbReference type="Proteomes" id="UP001146793">
    <property type="component" value="Unassembled WGS sequence"/>
</dbReference>
<evidence type="ECO:0000313" key="3">
    <source>
        <dbReference type="EMBL" id="KAJ3442903.1"/>
    </source>
</evidence>
<feature type="coiled-coil region" evidence="1">
    <location>
        <begin position="320"/>
        <end position="347"/>
    </location>
</feature>
<proteinExistence type="predicted"/>
<feature type="region of interest" description="Disordered" evidence="2">
    <location>
        <begin position="484"/>
        <end position="503"/>
    </location>
</feature>
<sequence>MENIDQEILNFGDLFWGFGYYLYCSLNDNEIFREKKMRKHFLRTLFPNSKSKRRQHKKHLELVQVLLNQNSVVLRPESKTVGKSVLNKSNETSQLKRKSRHYVPHPNQYYLNPHWRTLFMDPKYSFSPIFEKRINQNTVHLLPPKKRSKKFSPQRVSHPDRTIGILGFKIHKILQNEPKTREQIEKETQFPRQRVSLVLSVYKGLKMIIEDQSTGYFYWNYEQSVTFPNTTRYFSELIKAKKTKQLLFNRLSELSKRLMEKAVQKKNISVETQRKLRNAFETLSNQQTQNTGTNDNNNSNERLKENKDGNNTRIPSKIEIQELLTSLAQKRKHLQKLRNHVQSILNQKKLNGKQFFGNNLTIAKKEVETITDNQPTRQSKKQEKIIQKQKTKQIFNTKPKQQELPFKSRRSKRRLHQMERSNFFLTNTNTNTKTNKNTNINTEQPKLLNEGQLQVQTLTMETLPSSPLSLFHKNNRQDLIETDISSDDVYNDDDDDGENQQNKNYVQITDTRESHDKTTLANEEMLLRGRTKKETEAVQAILQLRPFNFNEQANNKSFYSQQQQQKNNNNFDQKFSTSMPLLQNKFFNTLLSYSNSFLNTEENQKI</sequence>
<name>A0AAV7ZMT3_9EUKA</name>
<gene>
    <name evidence="3" type="ORF">M0812_12655</name>
</gene>
<evidence type="ECO:0000256" key="1">
    <source>
        <dbReference type="SAM" id="Coils"/>
    </source>
</evidence>
<evidence type="ECO:0000256" key="2">
    <source>
        <dbReference type="SAM" id="MobiDB-lite"/>
    </source>
</evidence>
<comment type="caution">
    <text evidence="3">The sequence shown here is derived from an EMBL/GenBank/DDBJ whole genome shotgun (WGS) entry which is preliminary data.</text>
</comment>
<reference evidence="3" key="1">
    <citation type="submission" date="2022-08" db="EMBL/GenBank/DDBJ databases">
        <title>Novel sulphate-reducing endosymbionts in the free-living metamonad Anaeramoeba.</title>
        <authorList>
            <person name="Jerlstrom-Hultqvist J."/>
            <person name="Cepicka I."/>
            <person name="Gallot-Lavallee L."/>
            <person name="Salas-Leiva D."/>
            <person name="Curtis B.A."/>
            <person name="Zahonova K."/>
            <person name="Pipaliya S."/>
            <person name="Dacks J."/>
            <person name="Roger A.J."/>
        </authorList>
    </citation>
    <scope>NUCLEOTIDE SEQUENCE</scope>
    <source>
        <strain evidence="3">Busselton2</strain>
    </source>
</reference>
<dbReference type="AlphaFoldDB" id="A0AAV7ZMT3"/>
<evidence type="ECO:0000313" key="4">
    <source>
        <dbReference type="Proteomes" id="UP001146793"/>
    </source>
</evidence>
<protein>
    <submittedName>
        <fullName evidence="3">Uncharacterized protein</fullName>
    </submittedName>
</protein>